<sequence length="93" mass="10634">MFGDQARERDDLLHCRLRLDLDIGIHLGVMRHHLCGDLKERGLSKRDEITIDTVAKSVLRDDLRCIGVIGEDRRVGKQERTRDDPALCQLSKA</sequence>
<proteinExistence type="predicted"/>
<dbReference type="AlphaFoldDB" id="A0A6J6DZA5"/>
<reference evidence="1" key="1">
    <citation type="submission" date="2020-05" db="EMBL/GenBank/DDBJ databases">
        <authorList>
            <person name="Chiriac C."/>
            <person name="Salcher M."/>
            <person name="Ghai R."/>
            <person name="Kavagutti S V."/>
        </authorList>
    </citation>
    <scope>NUCLEOTIDE SEQUENCE</scope>
</reference>
<evidence type="ECO:0000313" key="1">
    <source>
        <dbReference type="EMBL" id="CAB4569397.1"/>
    </source>
</evidence>
<organism evidence="1">
    <name type="scientific">freshwater metagenome</name>
    <dbReference type="NCBI Taxonomy" id="449393"/>
    <lineage>
        <taxon>unclassified sequences</taxon>
        <taxon>metagenomes</taxon>
        <taxon>ecological metagenomes</taxon>
    </lineage>
</organism>
<name>A0A6J6DZA5_9ZZZZ</name>
<accession>A0A6J6DZA5</accession>
<gene>
    <name evidence="1" type="ORF">UFOPK1650_00623</name>
</gene>
<dbReference type="EMBL" id="CAEZTJ010000079">
    <property type="protein sequence ID" value="CAB4569397.1"/>
    <property type="molecule type" value="Genomic_DNA"/>
</dbReference>
<protein>
    <submittedName>
        <fullName evidence="1">Unannotated protein</fullName>
    </submittedName>
</protein>